<dbReference type="PROSITE" id="PS50051">
    <property type="entry name" value="MCM_2"/>
    <property type="match status" value="1"/>
</dbReference>
<evidence type="ECO:0000256" key="12">
    <source>
        <dbReference type="ARBA" id="ARBA00022840"/>
    </source>
</evidence>
<evidence type="ECO:0000256" key="18">
    <source>
        <dbReference type="ARBA" id="ARBA00078186"/>
    </source>
</evidence>
<dbReference type="GO" id="GO:0016787">
    <property type="term" value="F:hydrolase activity"/>
    <property type="evidence" value="ECO:0007669"/>
    <property type="project" value="UniProtKB-KW"/>
</dbReference>
<dbReference type="Pfam" id="PF00493">
    <property type="entry name" value="MCM"/>
    <property type="match status" value="1"/>
</dbReference>
<gene>
    <name evidence="22" type="primary">LOC109723453</name>
</gene>
<evidence type="ECO:0000256" key="14">
    <source>
        <dbReference type="ARBA" id="ARBA00023242"/>
    </source>
</evidence>
<dbReference type="GeneID" id="109723453"/>
<dbReference type="PROSITE" id="PS00847">
    <property type="entry name" value="MCM_1"/>
    <property type="match status" value="1"/>
</dbReference>
<keyword evidence="11" id="KW-0862">Zinc</keyword>
<evidence type="ECO:0000256" key="13">
    <source>
        <dbReference type="ARBA" id="ARBA00023125"/>
    </source>
</evidence>
<dbReference type="SMART" id="SM00350">
    <property type="entry name" value="MCM"/>
    <property type="match status" value="1"/>
</dbReference>
<dbReference type="PRINTS" id="PR01657">
    <property type="entry name" value="MCMFAMILY"/>
</dbReference>
<dbReference type="FunFam" id="3.30.1640.10:FF:000008">
    <property type="entry name" value="DNA helicase"/>
    <property type="match status" value="1"/>
</dbReference>
<dbReference type="InterPro" id="IPR033762">
    <property type="entry name" value="MCM_OB"/>
</dbReference>
<dbReference type="SUPFAM" id="SSF50249">
    <property type="entry name" value="Nucleic acid-binding proteins"/>
    <property type="match status" value="1"/>
</dbReference>
<dbReference type="PANTHER" id="PTHR11630">
    <property type="entry name" value="DNA REPLICATION LICENSING FACTOR MCM FAMILY MEMBER"/>
    <property type="match status" value="1"/>
</dbReference>
<keyword evidence="15" id="KW-0131">Cell cycle</keyword>
<dbReference type="GO" id="GO:1902975">
    <property type="term" value="P:mitotic DNA replication initiation"/>
    <property type="evidence" value="ECO:0007669"/>
    <property type="project" value="TreeGrafter"/>
</dbReference>
<dbReference type="FunFam" id="3.40.50.300:FF:000138">
    <property type="entry name" value="DNA helicase"/>
    <property type="match status" value="1"/>
</dbReference>
<evidence type="ECO:0000256" key="5">
    <source>
        <dbReference type="ARBA" id="ARBA00022705"/>
    </source>
</evidence>
<dbReference type="InterPro" id="IPR031327">
    <property type="entry name" value="MCM"/>
</dbReference>
<dbReference type="InterPro" id="IPR027417">
    <property type="entry name" value="P-loop_NTPase"/>
</dbReference>
<dbReference type="FunFam" id="2.20.28.10:FF:000002">
    <property type="entry name" value="DNA helicase"/>
    <property type="match status" value="1"/>
</dbReference>
<dbReference type="InterPro" id="IPR041562">
    <property type="entry name" value="MCM_lid"/>
</dbReference>
<evidence type="ECO:0000256" key="10">
    <source>
        <dbReference type="ARBA" id="ARBA00022806"/>
    </source>
</evidence>
<dbReference type="OrthoDB" id="844at2759"/>
<keyword evidence="8" id="KW-0863">Zinc-finger</keyword>
<keyword evidence="13" id="KW-0238">DNA-binding</keyword>
<dbReference type="SUPFAM" id="SSF52540">
    <property type="entry name" value="P-loop containing nucleoside triphosphate hydrolases"/>
    <property type="match status" value="1"/>
</dbReference>
<keyword evidence="7" id="KW-0547">Nucleotide-binding</keyword>
<evidence type="ECO:0000256" key="8">
    <source>
        <dbReference type="ARBA" id="ARBA00022771"/>
    </source>
</evidence>
<proteinExistence type="inferred from homology"/>
<dbReference type="GO" id="GO:0005524">
    <property type="term" value="F:ATP binding"/>
    <property type="evidence" value="ECO:0007669"/>
    <property type="project" value="UniProtKB-KW"/>
</dbReference>
<keyword evidence="6" id="KW-0479">Metal-binding</keyword>
<evidence type="ECO:0000313" key="21">
    <source>
        <dbReference type="Proteomes" id="UP000515123"/>
    </source>
</evidence>
<evidence type="ECO:0000256" key="2">
    <source>
        <dbReference type="ARBA" id="ARBA00008010"/>
    </source>
</evidence>
<dbReference type="InterPro" id="IPR001208">
    <property type="entry name" value="MCM_dom"/>
</dbReference>
<sequence>MDDPENTPSTPGSPTSAGFSTDRLPPNTSRATDDDFSDDDDEAAVDPHVIPDDDMDAGGGGVGADEEEEEGEDLYNDNYLDDYRRMDEQDQYESMGLDDSMEDERDLDQIMADRRAAEVELDARDVRTDRKLPRMLHDQDTDEDMNFRRAKRHRADFRPPPSGARSDDEADAAMQSSPGRSQRGHSDVPFTDQTDDDPYEDEYDEEGEMNMYRVQGTLREWVTRDEVRRFIARKFKEFLLTYVNPKNEQGEFEYVRLINELVLANKCSLEIDYKQFIYVHPNIAIWLADAPQSVLEVMEEVAKNVVFDLHKNYKNIHQKIYVRITNLPVYDQIRNIRQIHLNTMIRIGGVVTRRSGVFPQLQQVKYDCSKCGAVLGPFFQNSYSEVKVGSCPECQSKGPFTVNVEQTIYRNYQKLTLQESPGIVPAGRLPRYKEVILLNDLIDCARPGEEIEVTGIYTNNFDLSLNTKNGFPVFATVVEANYVAKKQDLFSAYKLTDEDKAEIEKLAKDPRIGERIIKSIASSIYGHEDIKTAIALAMFGGQEKNATGKHRLRGDINVLLLGDPGTAKSQFLKYVEKTGHRAVYTTGKGASAVGLTAAVHKDPVTREWTLEGGALVLADRGICLIDEFDKMNDQDRVSIHEAMEQQSISISKAGIVTSLQARCSVIAAANPIGGRYDSSKTFLQNVELTEPIISRFDILCVVKDIVDTVTDEMLARFVVDSHARSQPKGANLEDKPASDLQDDLLASARSADPEILSQDMLKKYITYAKLNVFPRLHDADLDKLTHVYAELRRESSHGQGVPIAVRHMESMIRMSEAHARMHLRGYVSQEDVDMAIRVLLDSFISTQKFGVQKALQKSFRSYMTFKKDYNELLLHLLRILVKDALYFEEIVSGSTRHLTHIEVKVDELRTKAQEYEIYDLKPFFTSTHFRNSNFILDEGRGVIRHPLAV</sequence>
<keyword evidence="5" id="KW-0235">DNA replication</keyword>
<dbReference type="Gene3D" id="2.20.28.10">
    <property type="match status" value="1"/>
</dbReference>
<dbReference type="Pfam" id="PF12619">
    <property type="entry name" value="MCM2_N"/>
    <property type="match status" value="1"/>
</dbReference>
<evidence type="ECO:0000256" key="17">
    <source>
        <dbReference type="ARBA" id="ARBA00074927"/>
    </source>
</evidence>
<dbReference type="RefSeq" id="XP_020107401.1">
    <property type="nucleotide sequence ID" value="XM_020251812.1"/>
</dbReference>
<dbReference type="Pfam" id="PF14551">
    <property type="entry name" value="MCM_N"/>
    <property type="match status" value="1"/>
</dbReference>
<comment type="similarity">
    <text evidence="2">Belongs to the MCM family.</text>
</comment>
<evidence type="ECO:0000256" key="11">
    <source>
        <dbReference type="ARBA" id="ARBA00022833"/>
    </source>
</evidence>
<evidence type="ECO:0000256" key="16">
    <source>
        <dbReference type="ARBA" id="ARBA00047995"/>
    </source>
</evidence>
<reference evidence="22" key="2">
    <citation type="submission" date="2025-08" db="UniProtKB">
        <authorList>
            <consortium name="RefSeq"/>
        </authorList>
    </citation>
    <scope>IDENTIFICATION</scope>
    <source>
        <tissue evidence="22">Leaf</tissue>
    </source>
</reference>
<feature type="compositionally biased region" description="Acidic residues" evidence="19">
    <location>
        <begin position="34"/>
        <end position="44"/>
    </location>
</feature>
<feature type="compositionally biased region" description="Basic and acidic residues" evidence="19">
    <location>
        <begin position="107"/>
        <end position="139"/>
    </location>
</feature>
<evidence type="ECO:0000259" key="20">
    <source>
        <dbReference type="PROSITE" id="PS50051"/>
    </source>
</evidence>
<dbReference type="InterPro" id="IPR059098">
    <property type="entry name" value="WHD_MCM2"/>
</dbReference>
<keyword evidence="9" id="KW-0378">Hydrolase</keyword>
<dbReference type="GO" id="GO:0000727">
    <property type="term" value="P:double-strand break repair via break-induced replication"/>
    <property type="evidence" value="ECO:0007669"/>
    <property type="project" value="TreeGrafter"/>
</dbReference>
<dbReference type="GO" id="GO:0042555">
    <property type="term" value="C:MCM complex"/>
    <property type="evidence" value="ECO:0007669"/>
    <property type="project" value="InterPro"/>
</dbReference>
<evidence type="ECO:0000256" key="19">
    <source>
        <dbReference type="SAM" id="MobiDB-lite"/>
    </source>
</evidence>
<dbReference type="GO" id="GO:0043138">
    <property type="term" value="F:3'-5' DNA helicase activity"/>
    <property type="evidence" value="ECO:0007669"/>
    <property type="project" value="TreeGrafter"/>
</dbReference>
<evidence type="ECO:0000256" key="9">
    <source>
        <dbReference type="ARBA" id="ARBA00022801"/>
    </source>
</evidence>
<dbReference type="Gene3D" id="2.40.50.140">
    <property type="entry name" value="Nucleic acid-binding proteins"/>
    <property type="match status" value="1"/>
</dbReference>
<protein>
    <recommendedName>
        <fullName evidence="4">DNA replication licensing factor MCM2</fullName>
        <ecNumber evidence="3">3.6.4.12</ecNumber>
    </recommendedName>
    <alternativeName>
        <fullName evidence="17">DNA replication licensing factor mcm2</fullName>
    </alternativeName>
    <alternativeName>
        <fullName evidence="18">Minichromosome maintenance protein 2</fullName>
    </alternativeName>
</protein>
<organism evidence="21 22">
    <name type="scientific">Ananas comosus</name>
    <name type="common">Pineapple</name>
    <name type="synonym">Ananas ananas</name>
    <dbReference type="NCBI Taxonomy" id="4615"/>
    <lineage>
        <taxon>Eukaryota</taxon>
        <taxon>Viridiplantae</taxon>
        <taxon>Streptophyta</taxon>
        <taxon>Embryophyta</taxon>
        <taxon>Tracheophyta</taxon>
        <taxon>Spermatophyta</taxon>
        <taxon>Magnoliopsida</taxon>
        <taxon>Liliopsida</taxon>
        <taxon>Poales</taxon>
        <taxon>Bromeliaceae</taxon>
        <taxon>Bromelioideae</taxon>
        <taxon>Ananas</taxon>
    </lineage>
</organism>
<comment type="catalytic activity">
    <reaction evidence="16">
        <text>ATP + H2O = ADP + phosphate + H(+)</text>
        <dbReference type="Rhea" id="RHEA:13065"/>
        <dbReference type="ChEBI" id="CHEBI:15377"/>
        <dbReference type="ChEBI" id="CHEBI:15378"/>
        <dbReference type="ChEBI" id="CHEBI:30616"/>
        <dbReference type="ChEBI" id="CHEBI:43474"/>
        <dbReference type="ChEBI" id="CHEBI:456216"/>
        <dbReference type="EC" id="3.6.4.12"/>
    </reaction>
</comment>
<dbReference type="Pfam" id="PF23669">
    <property type="entry name" value="WHD_MCM2"/>
    <property type="match status" value="1"/>
</dbReference>
<keyword evidence="12" id="KW-0067">ATP-binding</keyword>
<dbReference type="InterPro" id="IPR008045">
    <property type="entry name" value="MCM2"/>
</dbReference>
<evidence type="ECO:0000256" key="1">
    <source>
        <dbReference type="ARBA" id="ARBA00004123"/>
    </source>
</evidence>
<evidence type="ECO:0000256" key="3">
    <source>
        <dbReference type="ARBA" id="ARBA00012551"/>
    </source>
</evidence>
<dbReference type="GO" id="GO:0003697">
    <property type="term" value="F:single-stranded DNA binding"/>
    <property type="evidence" value="ECO:0007669"/>
    <property type="project" value="TreeGrafter"/>
</dbReference>
<evidence type="ECO:0000313" key="22">
    <source>
        <dbReference type="RefSeq" id="XP_020107401.1"/>
    </source>
</evidence>
<evidence type="ECO:0000256" key="6">
    <source>
        <dbReference type="ARBA" id="ARBA00022723"/>
    </source>
</evidence>
<keyword evidence="14" id="KW-0539">Nucleus</keyword>
<reference evidence="21" key="1">
    <citation type="journal article" date="2015" name="Nat. Genet.">
        <title>The pineapple genome and the evolution of CAM photosynthesis.</title>
        <authorList>
            <person name="Ming R."/>
            <person name="VanBuren R."/>
            <person name="Wai C.M."/>
            <person name="Tang H."/>
            <person name="Schatz M.C."/>
            <person name="Bowers J.E."/>
            <person name="Lyons E."/>
            <person name="Wang M.L."/>
            <person name="Chen J."/>
            <person name="Biggers E."/>
            <person name="Zhang J."/>
            <person name="Huang L."/>
            <person name="Zhang L."/>
            <person name="Miao W."/>
            <person name="Zhang J."/>
            <person name="Ye Z."/>
            <person name="Miao C."/>
            <person name="Lin Z."/>
            <person name="Wang H."/>
            <person name="Zhou H."/>
            <person name="Yim W.C."/>
            <person name="Priest H.D."/>
            <person name="Zheng C."/>
            <person name="Woodhouse M."/>
            <person name="Edger P.P."/>
            <person name="Guyot R."/>
            <person name="Guo H.B."/>
            <person name="Guo H."/>
            <person name="Zheng G."/>
            <person name="Singh R."/>
            <person name="Sharma A."/>
            <person name="Min X."/>
            <person name="Zheng Y."/>
            <person name="Lee H."/>
            <person name="Gurtowski J."/>
            <person name="Sedlazeck F.J."/>
            <person name="Harkess A."/>
            <person name="McKain M.R."/>
            <person name="Liao Z."/>
            <person name="Fang J."/>
            <person name="Liu J."/>
            <person name="Zhang X."/>
            <person name="Zhang Q."/>
            <person name="Hu W."/>
            <person name="Qin Y."/>
            <person name="Wang K."/>
            <person name="Chen L.Y."/>
            <person name="Shirley N."/>
            <person name="Lin Y.R."/>
            <person name="Liu L.Y."/>
            <person name="Hernandez A.G."/>
            <person name="Wright C.L."/>
            <person name="Bulone V."/>
            <person name="Tuskan G.A."/>
            <person name="Heath K."/>
            <person name="Zee F."/>
            <person name="Moore P.H."/>
            <person name="Sunkar R."/>
            <person name="Leebens-Mack J.H."/>
            <person name="Mockler T."/>
            <person name="Bennetzen J.L."/>
            <person name="Freeling M."/>
            <person name="Sankoff D."/>
            <person name="Paterson A.H."/>
            <person name="Zhu X."/>
            <person name="Yang X."/>
            <person name="Smith J.A."/>
            <person name="Cushman J.C."/>
            <person name="Paull R.E."/>
            <person name="Yu Q."/>
        </authorList>
    </citation>
    <scope>NUCLEOTIDE SEQUENCE [LARGE SCALE GENOMIC DNA]</scope>
    <source>
        <strain evidence="21">cv. F153</strain>
    </source>
</reference>
<feature type="compositionally biased region" description="Acidic residues" evidence="19">
    <location>
        <begin position="64"/>
        <end position="75"/>
    </location>
</feature>
<dbReference type="Pfam" id="PF17855">
    <property type="entry name" value="MCM_lid"/>
    <property type="match status" value="1"/>
</dbReference>
<evidence type="ECO:0000256" key="4">
    <source>
        <dbReference type="ARBA" id="ARBA00018925"/>
    </source>
</evidence>
<dbReference type="InterPro" id="IPR018525">
    <property type="entry name" value="MCM_CS"/>
</dbReference>
<dbReference type="Gene3D" id="3.30.1640.10">
    <property type="entry name" value="mini-chromosome maintenance (MCM) complex, chain A, domain 1"/>
    <property type="match status" value="1"/>
</dbReference>
<feature type="compositionally biased region" description="Acidic residues" evidence="19">
    <location>
        <begin position="193"/>
        <end position="208"/>
    </location>
</feature>
<dbReference type="PRINTS" id="PR01658">
    <property type="entry name" value="MCMPROTEIN2"/>
</dbReference>
<accession>A0A6P5GFI5</accession>
<dbReference type="Proteomes" id="UP000515123">
    <property type="component" value="Linkage group 17"/>
</dbReference>
<dbReference type="Pfam" id="PF17207">
    <property type="entry name" value="MCM_OB"/>
    <property type="match status" value="1"/>
</dbReference>
<dbReference type="Gene3D" id="3.40.50.300">
    <property type="entry name" value="P-loop containing nucleotide triphosphate hydrolases"/>
    <property type="match status" value="1"/>
</dbReference>
<dbReference type="InterPro" id="IPR012340">
    <property type="entry name" value="NA-bd_OB-fold"/>
</dbReference>
<name>A0A6P5GFI5_ANACO</name>
<keyword evidence="10" id="KW-0347">Helicase</keyword>
<keyword evidence="21" id="KW-1185">Reference proteome</keyword>
<dbReference type="PANTHER" id="PTHR11630:SF44">
    <property type="entry name" value="DNA REPLICATION LICENSING FACTOR MCM2"/>
    <property type="match status" value="1"/>
</dbReference>
<evidence type="ECO:0000256" key="7">
    <source>
        <dbReference type="ARBA" id="ARBA00022741"/>
    </source>
</evidence>
<comment type="subcellular location">
    <subcellularLocation>
        <location evidence="1">Nucleus</location>
    </subcellularLocation>
</comment>
<feature type="compositionally biased region" description="Polar residues" evidence="19">
    <location>
        <begin position="1"/>
        <end position="19"/>
    </location>
</feature>
<dbReference type="CDD" id="cd17753">
    <property type="entry name" value="MCM2"/>
    <property type="match status" value="1"/>
</dbReference>
<evidence type="ECO:0000256" key="15">
    <source>
        <dbReference type="ARBA" id="ARBA00023306"/>
    </source>
</evidence>
<feature type="region of interest" description="Disordered" evidence="19">
    <location>
        <begin position="1"/>
        <end position="208"/>
    </location>
</feature>
<dbReference type="GO" id="GO:0017116">
    <property type="term" value="F:single-stranded DNA helicase activity"/>
    <property type="evidence" value="ECO:0007669"/>
    <property type="project" value="TreeGrafter"/>
</dbReference>
<dbReference type="GO" id="GO:0008270">
    <property type="term" value="F:zinc ion binding"/>
    <property type="evidence" value="ECO:0007669"/>
    <property type="project" value="UniProtKB-KW"/>
</dbReference>
<dbReference type="AlphaFoldDB" id="A0A6P5GFI5"/>
<dbReference type="GO" id="GO:0005634">
    <property type="term" value="C:nucleus"/>
    <property type="evidence" value="ECO:0007669"/>
    <property type="project" value="UniProtKB-SubCell"/>
</dbReference>
<dbReference type="EC" id="3.6.4.12" evidence="3"/>
<dbReference type="InterPro" id="IPR027925">
    <property type="entry name" value="MCM_N"/>
</dbReference>
<feature type="domain" description="MCM C-terminal AAA(+) ATPase" evidence="20">
    <location>
        <begin position="512"/>
        <end position="718"/>
    </location>
</feature>